<proteinExistence type="inferred from homology"/>
<dbReference type="GO" id="GO:0005886">
    <property type="term" value="C:plasma membrane"/>
    <property type="evidence" value="ECO:0007669"/>
    <property type="project" value="UniProtKB-SubCell"/>
</dbReference>
<dbReference type="InterPro" id="IPR034294">
    <property type="entry name" value="Aquaporin_transptr"/>
</dbReference>
<dbReference type="InterPro" id="IPR000425">
    <property type="entry name" value="MIP"/>
</dbReference>
<dbReference type="Proteomes" id="UP000188246">
    <property type="component" value="Chromosome"/>
</dbReference>
<accession>A0A1Q2D8N9</accession>
<name>A0A1Q2D8N9_9ENTE</name>
<comment type="similarity">
    <text evidence="2 8">Belongs to the MIP/aquaporin (TC 1.A.8) family.</text>
</comment>
<dbReference type="EMBL" id="CP019609">
    <property type="protein sequence ID" value="AQP54675.1"/>
    <property type="molecule type" value="Genomic_DNA"/>
</dbReference>
<keyword evidence="5 8" id="KW-0812">Transmembrane</keyword>
<comment type="subcellular location">
    <subcellularLocation>
        <location evidence="1">Cell membrane</location>
        <topology evidence="1">Multi-pass membrane protein</topology>
    </subcellularLocation>
</comment>
<evidence type="ECO:0000256" key="3">
    <source>
        <dbReference type="ARBA" id="ARBA00022448"/>
    </source>
</evidence>
<dbReference type="Gene3D" id="1.20.1080.10">
    <property type="entry name" value="Glycerol uptake facilitator protein"/>
    <property type="match status" value="1"/>
</dbReference>
<evidence type="ECO:0000256" key="6">
    <source>
        <dbReference type="ARBA" id="ARBA00022989"/>
    </source>
</evidence>
<keyword evidence="6" id="KW-1133">Transmembrane helix</keyword>
<keyword evidence="10" id="KW-1185">Reference proteome</keyword>
<organism evidence="9 10">
    <name type="scientific">Vagococcus penaei</name>
    <dbReference type="NCBI Taxonomy" id="633807"/>
    <lineage>
        <taxon>Bacteria</taxon>
        <taxon>Bacillati</taxon>
        <taxon>Bacillota</taxon>
        <taxon>Bacilli</taxon>
        <taxon>Lactobacillales</taxon>
        <taxon>Enterococcaceae</taxon>
        <taxon>Vagococcus</taxon>
    </lineage>
</organism>
<evidence type="ECO:0000256" key="4">
    <source>
        <dbReference type="ARBA" id="ARBA00022475"/>
    </source>
</evidence>
<gene>
    <name evidence="9" type="ORF">BW732_10960</name>
</gene>
<sequence>MFRIGLAEFIGTFLLVFIGTGTAALSGAYVGTLGIGLGFGLAIMVAVNTVGPISGAHLNPAVTLSMLVNKRVSGQEFMVYVVGQFLGALFGTTVLYSILSMSTFGTDMLAQTVYTDISTLGAFLVELILTAILVFTIMSVTSKKTATSYNGLAIGLTLTMLHFIGVPMTGMSVNPVRSLAPALFVGGEALSQVWLYILAPLVGGVLAALLAKFFLKTEEN</sequence>
<dbReference type="InterPro" id="IPR022357">
    <property type="entry name" value="MIP_CS"/>
</dbReference>
<dbReference type="RefSeq" id="WP_077276759.1">
    <property type="nucleotide sequence ID" value="NZ_CP019609.1"/>
</dbReference>
<evidence type="ECO:0000256" key="7">
    <source>
        <dbReference type="ARBA" id="ARBA00023136"/>
    </source>
</evidence>
<evidence type="ECO:0000256" key="2">
    <source>
        <dbReference type="ARBA" id="ARBA00006175"/>
    </source>
</evidence>
<dbReference type="AlphaFoldDB" id="A0A1Q2D8N9"/>
<evidence type="ECO:0000313" key="9">
    <source>
        <dbReference type="EMBL" id="AQP54675.1"/>
    </source>
</evidence>
<dbReference type="PRINTS" id="PR00783">
    <property type="entry name" value="MINTRINSICP"/>
</dbReference>
<dbReference type="PANTHER" id="PTHR19139:SF199">
    <property type="entry name" value="MIP17260P"/>
    <property type="match status" value="1"/>
</dbReference>
<dbReference type="InterPro" id="IPR023271">
    <property type="entry name" value="Aquaporin-like"/>
</dbReference>
<protein>
    <submittedName>
        <fullName evidence="9">Aquaporin</fullName>
    </submittedName>
</protein>
<dbReference type="SUPFAM" id="SSF81338">
    <property type="entry name" value="Aquaporin-like"/>
    <property type="match status" value="1"/>
</dbReference>
<dbReference type="GO" id="GO:0015250">
    <property type="term" value="F:water channel activity"/>
    <property type="evidence" value="ECO:0007669"/>
    <property type="project" value="TreeGrafter"/>
</dbReference>
<evidence type="ECO:0000256" key="8">
    <source>
        <dbReference type="RuleBase" id="RU000477"/>
    </source>
</evidence>
<keyword evidence="7" id="KW-0472">Membrane</keyword>
<evidence type="ECO:0000313" key="10">
    <source>
        <dbReference type="Proteomes" id="UP000188246"/>
    </source>
</evidence>
<evidence type="ECO:0000256" key="5">
    <source>
        <dbReference type="ARBA" id="ARBA00022692"/>
    </source>
</evidence>
<dbReference type="Pfam" id="PF00230">
    <property type="entry name" value="MIP"/>
    <property type="match status" value="1"/>
</dbReference>
<evidence type="ECO:0000256" key="1">
    <source>
        <dbReference type="ARBA" id="ARBA00004651"/>
    </source>
</evidence>
<keyword evidence="3 8" id="KW-0813">Transport</keyword>
<dbReference type="KEGG" id="vpi:BW732_10960"/>
<dbReference type="PANTHER" id="PTHR19139">
    <property type="entry name" value="AQUAPORIN TRANSPORTER"/>
    <property type="match status" value="1"/>
</dbReference>
<dbReference type="PROSITE" id="PS00221">
    <property type="entry name" value="MIP"/>
    <property type="match status" value="1"/>
</dbReference>
<dbReference type="STRING" id="633807.BW732_10960"/>
<dbReference type="OrthoDB" id="9807293at2"/>
<reference evidence="9 10" key="1">
    <citation type="journal article" date="2010" name="Int. J. Syst. Evol. Microbiol.">
        <title>Vagococcus penaei sp. nov., isolated from spoilage microbiota of cooked shrimp (Penaeus vannamei).</title>
        <authorList>
            <person name="Jaffres E."/>
            <person name="Prevost H."/>
            <person name="Rossero A."/>
            <person name="Joffraud J.J."/>
            <person name="Dousset X."/>
        </authorList>
    </citation>
    <scope>NUCLEOTIDE SEQUENCE [LARGE SCALE GENOMIC DNA]</scope>
    <source>
        <strain evidence="9 10">CD276</strain>
    </source>
</reference>
<keyword evidence="4" id="KW-1003">Cell membrane</keyword>